<evidence type="ECO:0000256" key="3">
    <source>
        <dbReference type="ARBA" id="ARBA00022723"/>
    </source>
</evidence>
<evidence type="ECO:0000313" key="10">
    <source>
        <dbReference type="EMBL" id="HAN28410.1"/>
    </source>
</evidence>
<dbReference type="AlphaFoldDB" id="A0A3C1KNY6"/>
<dbReference type="Proteomes" id="UP000259273">
    <property type="component" value="Unassembled WGS sequence"/>
</dbReference>
<keyword evidence="4 8" id="KW-0276">Fatty acid metabolism</keyword>
<dbReference type="STRING" id="1121937.GCA_000423125_00319"/>
<keyword evidence="7 8" id="KW-0275">Fatty acid biosynthesis</keyword>
<protein>
    <recommendedName>
        <fullName evidence="8">Holo-[acyl-carrier-protein] synthase</fullName>
        <shortName evidence="8">Holo-ACP synthase</shortName>
        <ecNumber evidence="8">2.7.8.7</ecNumber>
    </recommendedName>
    <alternativeName>
        <fullName evidence="8">4'-phosphopantetheinyl transferase AcpS</fullName>
    </alternativeName>
</protein>
<dbReference type="GO" id="GO:0005737">
    <property type="term" value="C:cytoplasm"/>
    <property type="evidence" value="ECO:0007669"/>
    <property type="project" value="UniProtKB-SubCell"/>
</dbReference>
<dbReference type="EC" id="2.7.8.7" evidence="8"/>
<dbReference type="InterPro" id="IPR004568">
    <property type="entry name" value="Ppantetheine-prot_Trfase_dom"/>
</dbReference>
<organism evidence="10 11">
    <name type="scientific">Haliea salexigens</name>
    <dbReference type="NCBI Taxonomy" id="287487"/>
    <lineage>
        <taxon>Bacteria</taxon>
        <taxon>Pseudomonadati</taxon>
        <taxon>Pseudomonadota</taxon>
        <taxon>Gammaproteobacteria</taxon>
        <taxon>Cellvibrionales</taxon>
        <taxon>Halieaceae</taxon>
        <taxon>Haliea</taxon>
    </lineage>
</organism>
<dbReference type="InterPro" id="IPR002582">
    <property type="entry name" value="ACPS"/>
</dbReference>
<keyword evidence="8" id="KW-0963">Cytoplasm</keyword>
<comment type="cofactor">
    <cofactor evidence="8">
        <name>Mg(2+)</name>
        <dbReference type="ChEBI" id="CHEBI:18420"/>
    </cofactor>
</comment>
<proteinExistence type="inferred from homology"/>
<comment type="similarity">
    <text evidence="8">Belongs to the P-Pant transferase superfamily. AcpS family.</text>
</comment>
<feature type="binding site" evidence="8">
    <location>
        <position position="56"/>
    </location>
    <ligand>
        <name>Mg(2+)</name>
        <dbReference type="ChEBI" id="CHEBI:18420"/>
    </ligand>
</feature>
<keyword evidence="6 8" id="KW-0443">Lipid metabolism</keyword>
<evidence type="ECO:0000256" key="5">
    <source>
        <dbReference type="ARBA" id="ARBA00022842"/>
    </source>
</evidence>
<dbReference type="Gene3D" id="3.90.470.20">
    <property type="entry name" value="4'-phosphopantetheinyl transferase domain"/>
    <property type="match status" value="1"/>
</dbReference>
<sequence>MIALGTDILEVERITAVVERLGERFVQRILTPAERAEYAASHHAVRLLAKRFAAKEAVAKALGTGIGRGVSWQDIEVQHDAFGAPRVVLSGGAAEVARHRGGTTVLLSLADEQAYVVAFAALQ</sequence>
<keyword evidence="5 8" id="KW-0460">Magnesium</keyword>
<dbReference type="EMBL" id="DMND01000163">
    <property type="protein sequence ID" value="HAN28410.1"/>
    <property type="molecule type" value="Genomic_DNA"/>
</dbReference>
<feature type="domain" description="4'-phosphopantetheinyl transferase" evidence="9">
    <location>
        <begin position="4"/>
        <end position="117"/>
    </location>
</feature>
<dbReference type="InterPro" id="IPR037143">
    <property type="entry name" value="4-PPantetheinyl_Trfase_dom_sf"/>
</dbReference>
<dbReference type="GO" id="GO:0006633">
    <property type="term" value="P:fatty acid biosynthetic process"/>
    <property type="evidence" value="ECO:0007669"/>
    <property type="project" value="UniProtKB-UniRule"/>
</dbReference>
<keyword evidence="3 8" id="KW-0479">Metal-binding</keyword>
<dbReference type="NCBIfam" id="TIGR00556">
    <property type="entry name" value="pantethn_trn"/>
    <property type="match status" value="1"/>
</dbReference>
<evidence type="ECO:0000313" key="11">
    <source>
        <dbReference type="Proteomes" id="UP000259273"/>
    </source>
</evidence>
<keyword evidence="2 8" id="KW-0808">Transferase</keyword>
<evidence type="ECO:0000259" key="9">
    <source>
        <dbReference type="Pfam" id="PF01648"/>
    </source>
</evidence>
<comment type="catalytic activity">
    <reaction evidence="8">
        <text>apo-[ACP] + CoA = holo-[ACP] + adenosine 3',5'-bisphosphate + H(+)</text>
        <dbReference type="Rhea" id="RHEA:12068"/>
        <dbReference type="Rhea" id="RHEA-COMP:9685"/>
        <dbReference type="Rhea" id="RHEA-COMP:9690"/>
        <dbReference type="ChEBI" id="CHEBI:15378"/>
        <dbReference type="ChEBI" id="CHEBI:29999"/>
        <dbReference type="ChEBI" id="CHEBI:57287"/>
        <dbReference type="ChEBI" id="CHEBI:58343"/>
        <dbReference type="ChEBI" id="CHEBI:64479"/>
        <dbReference type="EC" id="2.7.8.7"/>
    </reaction>
</comment>
<accession>A0A3C1KNY6</accession>
<feature type="binding site" evidence="8">
    <location>
        <position position="7"/>
    </location>
    <ligand>
        <name>Mg(2+)</name>
        <dbReference type="ChEBI" id="CHEBI:18420"/>
    </ligand>
</feature>
<dbReference type="Pfam" id="PF01648">
    <property type="entry name" value="ACPS"/>
    <property type="match status" value="1"/>
</dbReference>
<dbReference type="HAMAP" id="MF_00101">
    <property type="entry name" value="AcpS"/>
    <property type="match status" value="1"/>
</dbReference>
<dbReference type="GO" id="GO:0000287">
    <property type="term" value="F:magnesium ion binding"/>
    <property type="evidence" value="ECO:0007669"/>
    <property type="project" value="UniProtKB-UniRule"/>
</dbReference>
<comment type="subcellular location">
    <subcellularLocation>
        <location evidence="8">Cytoplasm</location>
    </subcellularLocation>
</comment>
<dbReference type="NCBIfam" id="TIGR00516">
    <property type="entry name" value="acpS"/>
    <property type="match status" value="1"/>
</dbReference>
<evidence type="ECO:0000256" key="1">
    <source>
        <dbReference type="ARBA" id="ARBA00022516"/>
    </source>
</evidence>
<evidence type="ECO:0000256" key="8">
    <source>
        <dbReference type="HAMAP-Rule" id="MF_00101"/>
    </source>
</evidence>
<evidence type="ECO:0000256" key="2">
    <source>
        <dbReference type="ARBA" id="ARBA00022679"/>
    </source>
</evidence>
<evidence type="ECO:0000256" key="6">
    <source>
        <dbReference type="ARBA" id="ARBA00023098"/>
    </source>
</evidence>
<gene>
    <name evidence="8" type="primary">acpS</name>
    <name evidence="10" type="ORF">DCP75_11955</name>
</gene>
<evidence type="ECO:0000256" key="7">
    <source>
        <dbReference type="ARBA" id="ARBA00023160"/>
    </source>
</evidence>
<evidence type="ECO:0000256" key="4">
    <source>
        <dbReference type="ARBA" id="ARBA00022832"/>
    </source>
</evidence>
<reference evidence="10 11" key="1">
    <citation type="journal article" date="2018" name="Nat. Biotechnol.">
        <title>A standardized bacterial taxonomy based on genome phylogeny substantially revises the tree of life.</title>
        <authorList>
            <person name="Parks D.H."/>
            <person name="Chuvochina M."/>
            <person name="Waite D.W."/>
            <person name="Rinke C."/>
            <person name="Skarshewski A."/>
            <person name="Chaumeil P.A."/>
            <person name="Hugenholtz P."/>
        </authorList>
    </citation>
    <scope>NUCLEOTIDE SEQUENCE [LARGE SCALE GENOMIC DNA]</scope>
    <source>
        <strain evidence="10">UBA9158</strain>
    </source>
</reference>
<name>A0A3C1KNY6_9GAMM</name>
<dbReference type="SUPFAM" id="SSF56214">
    <property type="entry name" value="4'-phosphopantetheinyl transferase"/>
    <property type="match status" value="1"/>
</dbReference>
<comment type="function">
    <text evidence="8">Transfers the 4'-phosphopantetheine moiety from coenzyme A to a Ser of acyl-carrier-protein.</text>
</comment>
<comment type="caution">
    <text evidence="10">The sequence shown here is derived from an EMBL/GenBank/DDBJ whole genome shotgun (WGS) entry which is preliminary data.</text>
</comment>
<dbReference type="GO" id="GO:0008897">
    <property type="term" value="F:holo-[acyl-carrier-protein] synthase activity"/>
    <property type="evidence" value="ECO:0007669"/>
    <property type="project" value="UniProtKB-UniRule"/>
</dbReference>
<keyword evidence="1 8" id="KW-0444">Lipid biosynthesis</keyword>
<dbReference type="InterPro" id="IPR008278">
    <property type="entry name" value="4-PPantetheinyl_Trfase_dom"/>
</dbReference>